<accession>A0A831TA95</accession>
<reference evidence="1" key="1">
    <citation type="journal article" date="2020" name="mSystems">
        <title>Genome- and Community-Level Interaction Insights into Carbon Utilization and Element Cycling Functions of Hydrothermarchaeota in Hydrothermal Sediment.</title>
        <authorList>
            <person name="Zhou Z."/>
            <person name="Liu Y."/>
            <person name="Xu W."/>
            <person name="Pan J."/>
            <person name="Luo Z.H."/>
            <person name="Li M."/>
        </authorList>
    </citation>
    <scope>NUCLEOTIDE SEQUENCE [LARGE SCALE GENOMIC DNA]</scope>
    <source>
        <strain evidence="1">SpSt-210</strain>
    </source>
</reference>
<comment type="caution">
    <text evidence="1">The sequence shown here is derived from an EMBL/GenBank/DDBJ whole genome shotgun (WGS) entry which is preliminary data.</text>
</comment>
<dbReference type="SUPFAM" id="SSF110296">
    <property type="entry name" value="Oligoxyloglucan reducing end-specific cellobiohydrolase"/>
    <property type="match status" value="1"/>
</dbReference>
<protein>
    <recommendedName>
        <fullName evidence="2">Exo-alpha-sialidase</fullName>
    </recommendedName>
</protein>
<dbReference type="AlphaFoldDB" id="A0A831TA95"/>
<dbReference type="Gene3D" id="2.130.10.10">
    <property type="entry name" value="YVTN repeat-like/Quinoprotein amine dehydrogenase"/>
    <property type="match status" value="1"/>
</dbReference>
<proteinExistence type="predicted"/>
<gene>
    <name evidence="1" type="ORF">ENP34_04480</name>
</gene>
<organism evidence="1">
    <name type="scientific">Thermorudis peleae</name>
    <dbReference type="NCBI Taxonomy" id="1382356"/>
    <lineage>
        <taxon>Bacteria</taxon>
        <taxon>Pseudomonadati</taxon>
        <taxon>Thermomicrobiota</taxon>
        <taxon>Thermomicrobia</taxon>
        <taxon>Thermomicrobia incertae sedis</taxon>
        <taxon>Thermorudis</taxon>
    </lineage>
</organism>
<sequence>MPAAVASPQRWFAIEPGGASVYRTDNAGRGFVQERASGLPQGVVDLRAASDSVAWARTWTGACRQGKTDCSLTTGVFLSRDGGRSWQPVIMSSTKSYSMVGANDLSPLPCKCSAALRWQAEIAKPGLLAAVPRSLDD</sequence>
<name>A0A831TA95_9BACT</name>
<evidence type="ECO:0000313" key="1">
    <source>
        <dbReference type="EMBL" id="HEG90688.1"/>
    </source>
</evidence>
<dbReference type="EMBL" id="DSIY01000103">
    <property type="protein sequence ID" value="HEG90688.1"/>
    <property type="molecule type" value="Genomic_DNA"/>
</dbReference>
<evidence type="ECO:0008006" key="2">
    <source>
        <dbReference type="Google" id="ProtNLM"/>
    </source>
</evidence>
<dbReference type="InterPro" id="IPR015943">
    <property type="entry name" value="WD40/YVTN_repeat-like_dom_sf"/>
</dbReference>